<keyword evidence="2" id="KW-1185">Reference proteome</keyword>
<feature type="non-terminal residue" evidence="1">
    <location>
        <position position="1"/>
    </location>
</feature>
<name>A0AAV4X7C5_CAEEX</name>
<proteinExistence type="predicted"/>
<protein>
    <submittedName>
        <fullName evidence="1">Uncharacterized protein</fullName>
    </submittedName>
</protein>
<dbReference type="EMBL" id="BPLR01017267">
    <property type="protein sequence ID" value="GIY89880.1"/>
    <property type="molecule type" value="Genomic_DNA"/>
</dbReference>
<evidence type="ECO:0000313" key="2">
    <source>
        <dbReference type="Proteomes" id="UP001054945"/>
    </source>
</evidence>
<accession>A0AAV4X7C5</accession>
<dbReference type="AlphaFoldDB" id="A0AAV4X7C5"/>
<evidence type="ECO:0000313" key="1">
    <source>
        <dbReference type="EMBL" id="GIY89880.1"/>
    </source>
</evidence>
<reference evidence="1 2" key="1">
    <citation type="submission" date="2021-06" db="EMBL/GenBank/DDBJ databases">
        <title>Caerostris extrusa draft genome.</title>
        <authorList>
            <person name="Kono N."/>
            <person name="Arakawa K."/>
        </authorList>
    </citation>
    <scope>NUCLEOTIDE SEQUENCE [LARGE SCALE GENOMIC DNA]</scope>
</reference>
<gene>
    <name evidence="1" type="ORF">CEXT_429841</name>
</gene>
<organism evidence="1 2">
    <name type="scientific">Caerostris extrusa</name>
    <name type="common">Bark spider</name>
    <name type="synonym">Caerostris bankana</name>
    <dbReference type="NCBI Taxonomy" id="172846"/>
    <lineage>
        <taxon>Eukaryota</taxon>
        <taxon>Metazoa</taxon>
        <taxon>Ecdysozoa</taxon>
        <taxon>Arthropoda</taxon>
        <taxon>Chelicerata</taxon>
        <taxon>Arachnida</taxon>
        <taxon>Araneae</taxon>
        <taxon>Araneomorphae</taxon>
        <taxon>Entelegynae</taxon>
        <taxon>Araneoidea</taxon>
        <taxon>Araneidae</taxon>
        <taxon>Caerostris</taxon>
    </lineage>
</organism>
<dbReference type="Proteomes" id="UP001054945">
    <property type="component" value="Unassembled WGS sequence"/>
</dbReference>
<sequence length="94" mass="10509">PEKSDKIIIGSHSGILRIYKPQLLKNKKMVATLHFGRYLLFRNPAEISIIHLGTGVLSSTLINFSWLSSNHLNFLFSVSAVHGSVEHGTHLNYP</sequence>
<comment type="caution">
    <text evidence="1">The sequence shown here is derived from an EMBL/GenBank/DDBJ whole genome shotgun (WGS) entry which is preliminary data.</text>
</comment>